<keyword evidence="2" id="KW-1185">Reference proteome</keyword>
<sequence length="336" mass="37962">METNHNTKLTSAEHSQLWIGYMQDSMSIRTLSYFLQTVEDPDIRPVIQQALDLSQAHIPKVAALFQSDNRPVPIGFSDQDVDLNAPRLFSDEFMLNNVKQTAQMGMQMYAQAIAHSARQDVRNYLSEALNESSRLYDQSLDVLLAKGIYVRAPYIDTPDQASFVNQESFMAGWFGEQRPLTALEIGNLYANIQRNSLGSHLLTGYAQTAHSKKVQDYLKRGRDIASKHVQTFTQTLQENDLPASAPWNDPVTDSTVAPFSEKLMMFQTLVTNSIGFAYYGTSASTSLRRDLPALYSRLMAEIGKYVNDGGELMIDHGWLEEPPRMIDHDELMKNKH</sequence>
<protein>
    <submittedName>
        <fullName evidence="1">DUF3231 family protein</fullName>
    </submittedName>
</protein>
<dbReference type="InterPro" id="IPR021617">
    <property type="entry name" value="DUF3231"/>
</dbReference>
<dbReference type="Proteomes" id="UP001596620">
    <property type="component" value="Unassembled WGS sequence"/>
</dbReference>
<proteinExistence type="predicted"/>
<evidence type="ECO:0000313" key="1">
    <source>
        <dbReference type="EMBL" id="MFC7747419.1"/>
    </source>
</evidence>
<reference evidence="2" key="1">
    <citation type="journal article" date="2019" name="Int. J. Syst. Evol. Microbiol.">
        <title>The Global Catalogue of Microorganisms (GCM) 10K type strain sequencing project: providing services to taxonomists for standard genome sequencing and annotation.</title>
        <authorList>
            <consortium name="The Broad Institute Genomics Platform"/>
            <consortium name="The Broad Institute Genome Sequencing Center for Infectious Disease"/>
            <person name="Wu L."/>
            <person name="Ma J."/>
        </authorList>
    </citation>
    <scope>NUCLEOTIDE SEQUENCE [LARGE SCALE GENOMIC DNA]</scope>
    <source>
        <strain evidence="2">JCM 30234</strain>
    </source>
</reference>
<evidence type="ECO:0000313" key="2">
    <source>
        <dbReference type="Proteomes" id="UP001596620"/>
    </source>
</evidence>
<gene>
    <name evidence="1" type="ORF">ACFQU8_09260</name>
</gene>
<comment type="caution">
    <text evidence="1">The sequence shown here is derived from an EMBL/GenBank/DDBJ whole genome shotgun (WGS) entry which is preliminary data.</text>
</comment>
<accession>A0ABW2UUF4</accession>
<dbReference type="Gene3D" id="1.20.1260.10">
    <property type="match status" value="2"/>
</dbReference>
<name>A0ABW2UUF4_9BACI</name>
<dbReference type="EMBL" id="JBHTGR010000024">
    <property type="protein sequence ID" value="MFC7747419.1"/>
    <property type="molecule type" value="Genomic_DNA"/>
</dbReference>
<dbReference type="RefSeq" id="WP_382359035.1">
    <property type="nucleotide sequence ID" value="NZ_JBHTGR010000024.1"/>
</dbReference>
<dbReference type="InterPro" id="IPR012347">
    <property type="entry name" value="Ferritin-like"/>
</dbReference>
<dbReference type="Pfam" id="PF11553">
    <property type="entry name" value="DUF3231"/>
    <property type="match status" value="2"/>
</dbReference>
<organism evidence="1 2">
    <name type="scientific">Lentibacillus kimchii</name>
    <dbReference type="NCBI Taxonomy" id="1542911"/>
    <lineage>
        <taxon>Bacteria</taxon>
        <taxon>Bacillati</taxon>
        <taxon>Bacillota</taxon>
        <taxon>Bacilli</taxon>
        <taxon>Bacillales</taxon>
        <taxon>Bacillaceae</taxon>
        <taxon>Lentibacillus</taxon>
    </lineage>
</organism>